<organism evidence="2 3">
    <name type="scientific">Pseudonocardia eucalypti</name>
    <dbReference type="NCBI Taxonomy" id="648755"/>
    <lineage>
        <taxon>Bacteria</taxon>
        <taxon>Bacillati</taxon>
        <taxon>Actinomycetota</taxon>
        <taxon>Actinomycetes</taxon>
        <taxon>Pseudonocardiales</taxon>
        <taxon>Pseudonocardiaceae</taxon>
        <taxon>Pseudonocardia</taxon>
    </lineage>
</organism>
<reference evidence="3" key="1">
    <citation type="journal article" date="2019" name="Int. J. Syst. Evol. Microbiol.">
        <title>The Global Catalogue of Microorganisms (GCM) 10K type strain sequencing project: providing services to taxonomists for standard genome sequencing and annotation.</title>
        <authorList>
            <consortium name="The Broad Institute Genomics Platform"/>
            <consortium name="The Broad Institute Genome Sequencing Center for Infectious Disease"/>
            <person name="Wu L."/>
            <person name="Ma J."/>
        </authorList>
    </citation>
    <scope>NUCLEOTIDE SEQUENCE [LARGE SCALE GENOMIC DNA]</scope>
    <source>
        <strain evidence="3">JCM 18303</strain>
    </source>
</reference>
<gene>
    <name evidence="2" type="ORF">GCM10023321_79380</name>
</gene>
<dbReference type="RefSeq" id="WP_185062180.1">
    <property type="nucleotide sequence ID" value="NZ_BAABJP010000062.1"/>
</dbReference>
<proteinExistence type="predicted"/>
<evidence type="ECO:0000313" key="2">
    <source>
        <dbReference type="EMBL" id="GAA5174772.1"/>
    </source>
</evidence>
<accession>A0ABP9RCV3</accession>
<keyword evidence="1" id="KW-0812">Transmembrane</keyword>
<evidence type="ECO:0000313" key="3">
    <source>
        <dbReference type="Proteomes" id="UP001428817"/>
    </source>
</evidence>
<keyword evidence="1" id="KW-0472">Membrane</keyword>
<keyword evidence="1" id="KW-1133">Transmembrane helix</keyword>
<feature type="transmembrane region" description="Helical" evidence="1">
    <location>
        <begin position="46"/>
        <end position="70"/>
    </location>
</feature>
<sequence>MPPSLSSRIAQLARRDRVLAISFTVLMWAVLIFLCVVASATAPSPAITVVLLASALLLGAFNTASVLAMLRSYAANREAIYRDDVLLADRRRELRAQGPW</sequence>
<dbReference type="EMBL" id="BAABJP010000062">
    <property type="protein sequence ID" value="GAA5174772.1"/>
    <property type="molecule type" value="Genomic_DNA"/>
</dbReference>
<keyword evidence="3" id="KW-1185">Reference proteome</keyword>
<protein>
    <submittedName>
        <fullName evidence="2">Uncharacterized protein</fullName>
    </submittedName>
</protein>
<evidence type="ECO:0000256" key="1">
    <source>
        <dbReference type="SAM" id="Phobius"/>
    </source>
</evidence>
<dbReference type="Proteomes" id="UP001428817">
    <property type="component" value="Unassembled WGS sequence"/>
</dbReference>
<name>A0ABP9RCV3_9PSEU</name>
<feature type="transmembrane region" description="Helical" evidence="1">
    <location>
        <begin position="18"/>
        <end position="40"/>
    </location>
</feature>
<comment type="caution">
    <text evidence="2">The sequence shown here is derived from an EMBL/GenBank/DDBJ whole genome shotgun (WGS) entry which is preliminary data.</text>
</comment>